<dbReference type="OrthoDB" id="9784513at2"/>
<accession>A0A1U7DCB5</accession>
<evidence type="ECO:0000313" key="4">
    <source>
        <dbReference type="Proteomes" id="UP000186559"/>
    </source>
</evidence>
<organism evidence="3 4">
    <name type="scientific">Salipiger profundus</name>
    <dbReference type="NCBI Taxonomy" id="1229727"/>
    <lineage>
        <taxon>Bacteria</taxon>
        <taxon>Pseudomonadati</taxon>
        <taxon>Pseudomonadota</taxon>
        <taxon>Alphaproteobacteria</taxon>
        <taxon>Rhodobacterales</taxon>
        <taxon>Roseobacteraceae</taxon>
        <taxon>Salipiger</taxon>
    </lineage>
</organism>
<protein>
    <submittedName>
        <fullName evidence="3">Rhodanese-related sulfurtransferase</fullName>
    </submittedName>
</protein>
<evidence type="ECO:0000259" key="2">
    <source>
        <dbReference type="PROSITE" id="PS50206"/>
    </source>
</evidence>
<dbReference type="AlphaFoldDB" id="A0A1U7DCB5"/>
<dbReference type="CDD" id="cd00158">
    <property type="entry name" value="RHOD"/>
    <property type="match status" value="1"/>
</dbReference>
<evidence type="ECO:0000256" key="1">
    <source>
        <dbReference type="SAM" id="SignalP"/>
    </source>
</evidence>
<evidence type="ECO:0000313" key="3">
    <source>
        <dbReference type="EMBL" id="APX25804.1"/>
    </source>
</evidence>
<feature type="domain" description="Rhodanese" evidence="2">
    <location>
        <begin position="94"/>
        <end position="199"/>
    </location>
</feature>
<dbReference type="Pfam" id="PF00581">
    <property type="entry name" value="Rhodanese"/>
    <property type="match status" value="1"/>
</dbReference>
<dbReference type="GO" id="GO:0016740">
    <property type="term" value="F:transferase activity"/>
    <property type="evidence" value="ECO:0007669"/>
    <property type="project" value="UniProtKB-KW"/>
</dbReference>
<geneLocation type="plasmid" evidence="4">
    <name>ptpro1</name>
</geneLocation>
<dbReference type="InterPro" id="IPR036873">
    <property type="entry name" value="Rhodanese-like_dom_sf"/>
</dbReference>
<sequence length="201" mass="21466" precursor="true">MLNPVLKPVLTAALVLAATAATADPVGITRDMMSVTVDTPQGPVEIARVQDNDAVFEGDFARIARPCPDFCIQPMIPAEGVTPVGELEMLAFLNDPEVVVIDGRVRRDFAGGSIPGAINVPYTEASDRLGELGCEPDFDGWICDGDDVKSVALYCNGPWCGQSPTAARRMIAAGFPAGKLYYYRAGMQGWRMLGLTVAMPE</sequence>
<dbReference type="PROSITE" id="PS50206">
    <property type="entry name" value="RHODANESE_3"/>
    <property type="match status" value="1"/>
</dbReference>
<dbReference type="Proteomes" id="UP000186559">
    <property type="component" value="Plasmid pTPRO1"/>
</dbReference>
<dbReference type="InterPro" id="IPR001763">
    <property type="entry name" value="Rhodanese-like_dom"/>
</dbReference>
<keyword evidence="4" id="KW-1185">Reference proteome</keyword>
<dbReference type="SMART" id="SM00450">
    <property type="entry name" value="RHOD"/>
    <property type="match status" value="1"/>
</dbReference>
<name>A0A1U7DCB5_9RHOB</name>
<dbReference type="RefSeq" id="WP_076625549.1">
    <property type="nucleotide sequence ID" value="NZ_CP014797.1"/>
</dbReference>
<keyword evidence="1" id="KW-0732">Signal</keyword>
<dbReference type="Gene3D" id="3.40.250.10">
    <property type="entry name" value="Rhodanese-like domain"/>
    <property type="match status" value="1"/>
</dbReference>
<dbReference type="SUPFAM" id="SSF52821">
    <property type="entry name" value="Rhodanese/Cell cycle control phosphatase"/>
    <property type="match status" value="1"/>
</dbReference>
<dbReference type="EMBL" id="CP014797">
    <property type="protein sequence ID" value="APX25804.1"/>
    <property type="molecule type" value="Genomic_DNA"/>
</dbReference>
<keyword evidence="3" id="KW-0614">Plasmid</keyword>
<feature type="chain" id="PRO_5010545411" evidence="1">
    <location>
        <begin position="24"/>
        <end position="201"/>
    </location>
</feature>
<feature type="signal peptide" evidence="1">
    <location>
        <begin position="1"/>
        <end position="23"/>
    </location>
</feature>
<proteinExistence type="predicted"/>
<keyword evidence="3" id="KW-0808">Transferase</keyword>
<dbReference type="KEGG" id="tpro:Ga0080559_TMP321"/>
<gene>
    <name evidence="3" type="ORF">Ga0080559_TMP321</name>
</gene>
<reference evidence="3 4" key="1">
    <citation type="submission" date="2016-03" db="EMBL/GenBank/DDBJ databases">
        <title>Deep-sea bacteria in the southern Pacific.</title>
        <authorList>
            <person name="Tang K."/>
        </authorList>
    </citation>
    <scope>NUCLEOTIDE SEQUENCE [LARGE SCALE GENOMIC DNA]</scope>
    <source>
        <strain evidence="3 4">JLT2016</strain>
        <plasmid evidence="4">Plasmid ptpro1</plasmid>
    </source>
</reference>